<dbReference type="Proteomes" id="UP001634393">
    <property type="component" value="Unassembled WGS sequence"/>
</dbReference>
<dbReference type="AlphaFoldDB" id="A0ABD3TPZ7"/>
<protein>
    <submittedName>
        <fullName evidence="2">Uncharacterized protein</fullName>
    </submittedName>
</protein>
<gene>
    <name evidence="2" type="ORF">ACJIZ3_023775</name>
</gene>
<evidence type="ECO:0000313" key="2">
    <source>
        <dbReference type="EMBL" id="KAL3839184.1"/>
    </source>
</evidence>
<feature type="compositionally biased region" description="Low complexity" evidence="1">
    <location>
        <begin position="21"/>
        <end position="33"/>
    </location>
</feature>
<proteinExistence type="predicted"/>
<sequence>MSSRGGGRRSIATPTTDPYMPSLDQLPSPSLSPRAQSSIPADDRTSSRVSCTPSTPEGLSIGPSSPDTRVYIEFRGDEYEILIFFNNL</sequence>
<comment type="caution">
    <text evidence="2">The sequence shown here is derived from an EMBL/GenBank/DDBJ whole genome shotgun (WGS) entry which is preliminary data.</text>
</comment>
<evidence type="ECO:0000256" key="1">
    <source>
        <dbReference type="SAM" id="MobiDB-lite"/>
    </source>
</evidence>
<feature type="region of interest" description="Disordered" evidence="1">
    <location>
        <begin position="1"/>
        <end position="67"/>
    </location>
</feature>
<feature type="compositionally biased region" description="Polar residues" evidence="1">
    <location>
        <begin position="47"/>
        <end position="67"/>
    </location>
</feature>
<name>A0ABD3TPZ7_9LAMI</name>
<organism evidence="2 3">
    <name type="scientific">Penstemon smallii</name>
    <dbReference type="NCBI Taxonomy" id="265156"/>
    <lineage>
        <taxon>Eukaryota</taxon>
        <taxon>Viridiplantae</taxon>
        <taxon>Streptophyta</taxon>
        <taxon>Embryophyta</taxon>
        <taxon>Tracheophyta</taxon>
        <taxon>Spermatophyta</taxon>
        <taxon>Magnoliopsida</taxon>
        <taxon>eudicotyledons</taxon>
        <taxon>Gunneridae</taxon>
        <taxon>Pentapetalae</taxon>
        <taxon>asterids</taxon>
        <taxon>lamiids</taxon>
        <taxon>Lamiales</taxon>
        <taxon>Plantaginaceae</taxon>
        <taxon>Cheloneae</taxon>
        <taxon>Penstemon</taxon>
    </lineage>
</organism>
<reference evidence="2 3" key="1">
    <citation type="submission" date="2024-12" db="EMBL/GenBank/DDBJ databases">
        <title>The unique morphological basis and parallel evolutionary history of personate flowers in Penstemon.</title>
        <authorList>
            <person name="Depatie T.H."/>
            <person name="Wessinger C.A."/>
        </authorList>
    </citation>
    <scope>NUCLEOTIDE SEQUENCE [LARGE SCALE GENOMIC DNA]</scope>
    <source>
        <strain evidence="2">WTNN_2</strain>
        <tissue evidence="2">Leaf</tissue>
    </source>
</reference>
<keyword evidence="3" id="KW-1185">Reference proteome</keyword>
<dbReference type="EMBL" id="JBJXBP010000003">
    <property type="protein sequence ID" value="KAL3839184.1"/>
    <property type="molecule type" value="Genomic_DNA"/>
</dbReference>
<accession>A0ABD3TPZ7</accession>
<evidence type="ECO:0000313" key="3">
    <source>
        <dbReference type="Proteomes" id="UP001634393"/>
    </source>
</evidence>